<feature type="compositionally biased region" description="Pro residues" evidence="1">
    <location>
        <begin position="682"/>
        <end position="703"/>
    </location>
</feature>
<evidence type="ECO:0000256" key="1">
    <source>
        <dbReference type="SAM" id="MobiDB-lite"/>
    </source>
</evidence>
<dbReference type="SMART" id="SM00456">
    <property type="entry name" value="WW"/>
    <property type="match status" value="1"/>
</dbReference>
<feature type="region of interest" description="Disordered" evidence="1">
    <location>
        <begin position="1"/>
        <end position="229"/>
    </location>
</feature>
<feature type="compositionally biased region" description="Basic and acidic residues" evidence="1">
    <location>
        <begin position="1022"/>
        <end position="1035"/>
    </location>
</feature>
<dbReference type="PROSITE" id="PS50020">
    <property type="entry name" value="WW_DOMAIN_2"/>
    <property type="match status" value="1"/>
</dbReference>
<feature type="compositionally biased region" description="Pro residues" evidence="1">
    <location>
        <begin position="119"/>
        <end position="130"/>
    </location>
</feature>
<protein>
    <recommendedName>
        <fullName evidence="2">WW domain-containing protein</fullName>
    </recommendedName>
</protein>
<proteinExistence type="predicted"/>
<feature type="compositionally biased region" description="Basic and acidic residues" evidence="1">
    <location>
        <begin position="210"/>
        <end position="229"/>
    </location>
</feature>
<feature type="compositionally biased region" description="Low complexity" evidence="1">
    <location>
        <begin position="1141"/>
        <end position="1151"/>
    </location>
</feature>
<accession>A0A9P3GF50</accession>
<feature type="compositionally biased region" description="Basic and acidic residues" evidence="1">
    <location>
        <begin position="308"/>
        <end position="325"/>
    </location>
</feature>
<feature type="compositionally biased region" description="Polar residues" evidence="1">
    <location>
        <begin position="87"/>
        <end position="113"/>
    </location>
</feature>
<name>A0A9P3GF50_9APHY</name>
<dbReference type="OrthoDB" id="548295at2759"/>
<feature type="domain" description="WW" evidence="2">
    <location>
        <begin position="166"/>
        <end position="201"/>
    </location>
</feature>
<feature type="compositionally biased region" description="Basic and acidic residues" evidence="1">
    <location>
        <begin position="161"/>
        <end position="181"/>
    </location>
</feature>
<feature type="compositionally biased region" description="Basic and acidic residues" evidence="1">
    <location>
        <begin position="456"/>
        <end position="499"/>
    </location>
</feature>
<feature type="compositionally biased region" description="Basic and acidic residues" evidence="1">
    <location>
        <begin position="809"/>
        <end position="821"/>
    </location>
</feature>
<dbReference type="Proteomes" id="UP000703269">
    <property type="component" value="Unassembled WGS sequence"/>
</dbReference>
<feature type="compositionally biased region" description="Acidic residues" evidence="1">
    <location>
        <begin position="1"/>
        <end position="18"/>
    </location>
</feature>
<dbReference type="CDD" id="cd00201">
    <property type="entry name" value="WW"/>
    <property type="match status" value="1"/>
</dbReference>
<dbReference type="SUPFAM" id="SSF51045">
    <property type="entry name" value="WW domain"/>
    <property type="match status" value="1"/>
</dbReference>
<gene>
    <name evidence="3" type="ORF">PsYK624_098550</name>
</gene>
<feature type="compositionally biased region" description="Acidic residues" evidence="1">
    <location>
        <begin position="33"/>
        <end position="49"/>
    </location>
</feature>
<feature type="compositionally biased region" description="Basic and acidic residues" evidence="1">
    <location>
        <begin position="1043"/>
        <end position="1052"/>
    </location>
</feature>
<feature type="compositionally biased region" description="Basic and acidic residues" evidence="1">
    <location>
        <begin position="520"/>
        <end position="530"/>
    </location>
</feature>
<organism evidence="3 4">
    <name type="scientific">Phanerochaete sordida</name>
    <dbReference type="NCBI Taxonomy" id="48140"/>
    <lineage>
        <taxon>Eukaryota</taxon>
        <taxon>Fungi</taxon>
        <taxon>Dikarya</taxon>
        <taxon>Basidiomycota</taxon>
        <taxon>Agaricomycotina</taxon>
        <taxon>Agaricomycetes</taxon>
        <taxon>Polyporales</taxon>
        <taxon>Phanerochaetaceae</taxon>
        <taxon>Phanerochaete</taxon>
    </lineage>
</organism>
<feature type="compositionally biased region" description="Basic residues" evidence="1">
    <location>
        <begin position="1173"/>
        <end position="1182"/>
    </location>
</feature>
<evidence type="ECO:0000313" key="4">
    <source>
        <dbReference type="Proteomes" id="UP000703269"/>
    </source>
</evidence>
<dbReference type="InterPro" id="IPR036020">
    <property type="entry name" value="WW_dom_sf"/>
</dbReference>
<feature type="compositionally biased region" description="Basic and acidic residues" evidence="1">
    <location>
        <begin position="615"/>
        <end position="632"/>
    </location>
</feature>
<feature type="compositionally biased region" description="Basic and acidic residues" evidence="1">
    <location>
        <begin position="1000"/>
        <end position="1011"/>
    </location>
</feature>
<dbReference type="Gene3D" id="2.20.70.10">
    <property type="match status" value="1"/>
</dbReference>
<feature type="compositionally biased region" description="Basic and acidic residues" evidence="1">
    <location>
        <begin position="573"/>
        <end position="602"/>
    </location>
</feature>
<feature type="compositionally biased region" description="Polar residues" evidence="1">
    <location>
        <begin position="197"/>
        <end position="207"/>
    </location>
</feature>
<evidence type="ECO:0000313" key="3">
    <source>
        <dbReference type="EMBL" id="GJE93695.1"/>
    </source>
</evidence>
<feature type="compositionally biased region" description="Basic and acidic residues" evidence="1">
    <location>
        <begin position="975"/>
        <end position="993"/>
    </location>
</feature>
<feature type="compositionally biased region" description="Polar residues" evidence="1">
    <location>
        <begin position="648"/>
        <end position="659"/>
    </location>
</feature>
<feature type="compositionally biased region" description="Basic and acidic residues" evidence="1">
    <location>
        <begin position="1163"/>
        <end position="1172"/>
    </location>
</feature>
<reference evidence="3 4" key="1">
    <citation type="submission" date="2021-08" db="EMBL/GenBank/DDBJ databases">
        <title>Draft Genome Sequence of Phanerochaete sordida strain YK-624.</title>
        <authorList>
            <person name="Mori T."/>
            <person name="Dohra H."/>
            <person name="Suzuki T."/>
            <person name="Kawagishi H."/>
            <person name="Hirai H."/>
        </authorList>
    </citation>
    <scope>NUCLEOTIDE SEQUENCE [LARGE SCALE GENOMIC DNA]</scope>
    <source>
        <strain evidence="3 4">YK-624</strain>
    </source>
</reference>
<feature type="region of interest" description="Disordered" evidence="1">
    <location>
        <begin position="274"/>
        <end position="1182"/>
    </location>
</feature>
<dbReference type="EMBL" id="BPQB01000034">
    <property type="protein sequence ID" value="GJE93695.1"/>
    <property type="molecule type" value="Genomic_DNA"/>
</dbReference>
<feature type="compositionally biased region" description="Pro residues" evidence="1">
    <location>
        <begin position="840"/>
        <end position="849"/>
    </location>
</feature>
<sequence length="1182" mass="132237">MEEESEVLDWGNEDDEVQTSESHRSAMQQNGQDDVEDAVSLGGDEDDEIYPYKAPQADDPSKFQPSTPRATQTTPLPPSSRREGQRENSGTSQLPSSQQSDASQLRRSQSLGQLTHALPPKPAVAPPPFIPSTSTQTSTIASAMVTRERRPNGHPKNLSASRDRGDALPPDWEERLPRNGGREPYYYNIKTHKSTWARPTTADSGPSSPGKERRQDVRGNIDPSPRHVHVDVDSRTLRNEHIRVSPRTASRFDDRPYRHDAAVISDGASIATSRLDSHARPAGLPPRPPSPRATDRRHDTRSTTPPPVRRDTRPSDVVTRSRRDVTPPLDRGQIPRERRSSVHDRDWDRSRSAVLDSHTRGYPSEPRGRRLREEPPLEEMRPDQDTRDVYNSWSAPRPRSPPPHAREQTPPRRYPEPDAFDRERVRVRTDHPISPPLGRTRGADPYSSSDTIPQRRARDYETEYETEVKRRRVEEDPYRRRSTPDRRPTTSPMIERDVHQSSVAEPPNSKRRLPLPPQSDRFREVAKARPESPLPAPSAAPRSLEPYQNTRASVSYPDAPSAPRSHHIPPLSREQDYDRRGDTRARYEDPPTRHSQRGRDAMDVDYPPPQVSRAAARDELPPSRPRGVDRPSLDLQTSSLPKGPRAMSRSNGSLSQTTPSPSPVLPSHPIRMPEPIGRVARGPPPHLQSDVGPPPRGPAPPSAPRSYDYPEDNRRGRSRDFPETRHQEPPPPRSSRRDEAVSVSVSGSSALPKLSGTNSTPMGARRSYTPNPVEQPLRLPPAMPERTPTQHSPESYRATPRAAYSETPYNERRASYDERSRVPASGRGNLLPSPSSPQFSMPPPNALPPRPRDDHVAPSPRSGRQPRDGLDIPATPPTDAPRVWLTREESQSLSRGSNAPPGRGYRVHDNGREDVAPRYDHHHDRQAPLPRGKVYDDIPPRRNRVAEPASPPRTRSSNSSEDVRMYDRPQSMDGRSSHESRIAHYDSQADVRRPVARGRVNHDTHFDDKSPAARQSWSTSRGTRDDRDVSRDRAAESATEQRFPLHSERAHVEPQLPPPRDSYDRRTSTSFSGRDRAVEVATYSSSTAGGNGVGLQRSSSRQHATLLDRLTLDEPQTVAPPVQQSLRERVEPAPAAVKRTLPGVLPGVSGLPPRPSAETTYVAERDAFDAGRGRGKKRKSKP</sequence>
<feature type="compositionally biased region" description="Basic and acidic residues" evidence="1">
    <location>
        <begin position="333"/>
        <end position="351"/>
    </location>
</feature>
<dbReference type="AlphaFoldDB" id="A0A9P3GF50"/>
<feature type="compositionally biased region" description="Basic and acidic residues" evidence="1">
    <location>
        <begin position="366"/>
        <end position="388"/>
    </location>
</feature>
<keyword evidence="4" id="KW-1185">Reference proteome</keyword>
<dbReference type="InterPro" id="IPR001202">
    <property type="entry name" value="WW_dom"/>
</dbReference>
<feature type="compositionally biased region" description="Polar residues" evidence="1">
    <location>
        <begin position="63"/>
        <end position="74"/>
    </location>
</feature>
<feature type="compositionally biased region" description="Basic and acidic residues" evidence="1">
    <location>
        <begin position="906"/>
        <end position="926"/>
    </location>
</feature>
<comment type="caution">
    <text evidence="3">The sequence shown here is derived from an EMBL/GenBank/DDBJ whole genome shotgun (WGS) entry which is preliminary data.</text>
</comment>
<feature type="compositionally biased region" description="Basic and acidic residues" evidence="1">
    <location>
        <begin position="1061"/>
        <end position="1078"/>
    </location>
</feature>
<evidence type="ECO:0000259" key="2">
    <source>
        <dbReference type="PROSITE" id="PS50020"/>
    </source>
</evidence>
<feature type="compositionally biased region" description="Basic and acidic residues" evidence="1">
    <location>
        <begin position="404"/>
        <end position="431"/>
    </location>
</feature>
<feature type="compositionally biased region" description="Basic and acidic residues" evidence="1">
    <location>
        <begin position="711"/>
        <end position="728"/>
    </location>
</feature>
<feature type="compositionally biased region" description="Low complexity" evidence="1">
    <location>
        <begin position="131"/>
        <end position="143"/>
    </location>
</feature>